<dbReference type="AlphaFoldDB" id="A0AAD7Q0T6"/>
<sequence length="509" mass="57247">MDSTHTRETSKSTPSTTLSNSDIKQNLYNFALKSDWEQVIEIYKNYDWTHTSTITKSGDTALHVAVIDDKYNFVKQLVDIITEINPANASRALGIQNERGNTPLHFAASRGYVEMCVCIAQVDPSLVGSRNNGGETPLFLAALRGHKDTFLFLHTTCPDKIIQHCRRNGGQIILHCTIQREYFDLAIHIIYFYEDLVNSVDENGITPLHVLASKPSAFRSGNHLQWWTNIIYHCYRNFPENYATCYELLKSACKEVPGPTGFGLAGIRKIKEKHTWSCQIMDKLLQRNAMYSSQKTGSKPLTQSEEEEETNPYNIRREVETTPSDIRNKINPVKQESPQAGEAAILEAARNGVVEMLVGIRDQFPVSIPGTTVEKKNTLLVAVENKQPLILEISIKKNVTNLAEEAKITPFLEAAKNGVVEMVDRILDLFPVSIHDTTVDKKNILLVAVENRQPRIFEILREKNVLKNLIQSVDSNENTVLHLAAMLSKYKPWQIPGSCLANAMGNQVV</sequence>
<dbReference type="Gene3D" id="1.25.40.20">
    <property type="entry name" value="Ankyrin repeat-containing domain"/>
    <property type="match status" value="2"/>
</dbReference>
<dbReference type="InterPro" id="IPR002110">
    <property type="entry name" value="Ankyrin_rpt"/>
</dbReference>
<dbReference type="EMBL" id="JARAOO010000004">
    <property type="protein sequence ID" value="KAJ7972747.1"/>
    <property type="molecule type" value="Genomic_DNA"/>
</dbReference>
<evidence type="ECO:0000313" key="3">
    <source>
        <dbReference type="EMBL" id="KAJ7972747.1"/>
    </source>
</evidence>
<protein>
    <submittedName>
        <fullName evidence="3">Ankyrin repeat-containing protein</fullName>
    </submittedName>
</protein>
<keyword evidence="4" id="KW-1185">Reference proteome</keyword>
<dbReference type="SMART" id="SM00248">
    <property type="entry name" value="ANK"/>
    <property type="match status" value="5"/>
</dbReference>
<dbReference type="Pfam" id="PF12796">
    <property type="entry name" value="Ank_2"/>
    <property type="match status" value="1"/>
</dbReference>
<accession>A0AAD7Q0T6</accession>
<name>A0AAD7Q0T6_QUISA</name>
<reference evidence="3" key="1">
    <citation type="journal article" date="2023" name="Science">
        <title>Elucidation of the pathway for biosynthesis of saponin adjuvants from the soapbark tree.</title>
        <authorList>
            <person name="Reed J."/>
            <person name="Orme A."/>
            <person name="El-Demerdash A."/>
            <person name="Owen C."/>
            <person name="Martin L.B.B."/>
            <person name="Misra R.C."/>
            <person name="Kikuchi S."/>
            <person name="Rejzek M."/>
            <person name="Martin A.C."/>
            <person name="Harkess A."/>
            <person name="Leebens-Mack J."/>
            <person name="Louveau T."/>
            <person name="Stephenson M.J."/>
            <person name="Osbourn A."/>
        </authorList>
    </citation>
    <scope>NUCLEOTIDE SEQUENCE</scope>
    <source>
        <strain evidence="3">S10</strain>
    </source>
</reference>
<dbReference type="KEGG" id="qsa:O6P43_010591"/>
<dbReference type="Proteomes" id="UP001163823">
    <property type="component" value="Chromosome 4"/>
</dbReference>
<dbReference type="PANTHER" id="PTHR24121:SF15">
    <property type="entry name" value="ANKYRIN REPEAT PROTEIN"/>
    <property type="match status" value="1"/>
</dbReference>
<evidence type="ECO:0000313" key="4">
    <source>
        <dbReference type="Proteomes" id="UP001163823"/>
    </source>
</evidence>
<evidence type="ECO:0000256" key="1">
    <source>
        <dbReference type="ARBA" id="ARBA00004413"/>
    </source>
</evidence>
<dbReference type="SUPFAM" id="SSF48403">
    <property type="entry name" value="Ankyrin repeat"/>
    <property type="match status" value="2"/>
</dbReference>
<proteinExistence type="predicted"/>
<dbReference type="InterPro" id="IPR036770">
    <property type="entry name" value="Ankyrin_rpt-contain_sf"/>
</dbReference>
<keyword evidence="2" id="KW-0040">ANK repeat</keyword>
<feature type="repeat" description="ANK" evidence="2">
    <location>
        <begin position="57"/>
        <end position="89"/>
    </location>
</feature>
<organism evidence="3 4">
    <name type="scientific">Quillaja saponaria</name>
    <name type="common">Soap bark tree</name>
    <dbReference type="NCBI Taxonomy" id="32244"/>
    <lineage>
        <taxon>Eukaryota</taxon>
        <taxon>Viridiplantae</taxon>
        <taxon>Streptophyta</taxon>
        <taxon>Embryophyta</taxon>
        <taxon>Tracheophyta</taxon>
        <taxon>Spermatophyta</taxon>
        <taxon>Magnoliopsida</taxon>
        <taxon>eudicotyledons</taxon>
        <taxon>Gunneridae</taxon>
        <taxon>Pentapetalae</taxon>
        <taxon>rosids</taxon>
        <taxon>fabids</taxon>
        <taxon>Fabales</taxon>
        <taxon>Quillajaceae</taxon>
        <taxon>Quillaja</taxon>
    </lineage>
</organism>
<dbReference type="GO" id="GO:0005886">
    <property type="term" value="C:plasma membrane"/>
    <property type="evidence" value="ECO:0007669"/>
    <property type="project" value="UniProtKB-SubCell"/>
</dbReference>
<evidence type="ECO:0000256" key="2">
    <source>
        <dbReference type="PROSITE-ProRule" id="PRU00023"/>
    </source>
</evidence>
<gene>
    <name evidence="3" type="ORF">O6P43_010591</name>
</gene>
<comment type="caution">
    <text evidence="3">The sequence shown here is derived from an EMBL/GenBank/DDBJ whole genome shotgun (WGS) entry which is preliminary data.</text>
</comment>
<dbReference type="PANTHER" id="PTHR24121">
    <property type="entry name" value="NO MECHANORECEPTOR POTENTIAL C, ISOFORM D-RELATED"/>
    <property type="match status" value="1"/>
</dbReference>
<dbReference type="PROSITE" id="PS50088">
    <property type="entry name" value="ANK_REPEAT"/>
    <property type="match status" value="1"/>
</dbReference>
<comment type="subcellular location">
    <subcellularLocation>
        <location evidence="1">Cell membrane</location>
        <topology evidence="1">Peripheral membrane protein</topology>
        <orientation evidence="1">Cytoplasmic side</orientation>
    </subcellularLocation>
</comment>